<protein>
    <submittedName>
        <fullName evidence="2">Uncharacterized aarF domain-containing kinase At1g79600, chloroplastic</fullName>
    </submittedName>
</protein>
<reference evidence="2 3" key="1">
    <citation type="submission" date="2019-12" db="EMBL/GenBank/DDBJ databases">
        <authorList>
            <person name="Alioto T."/>
            <person name="Alioto T."/>
            <person name="Gomez Garrido J."/>
        </authorList>
    </citation>
    <scope>NUCLEOTIDE SEQUENCE [LARGE SCALE GENOMIC DNA]</scope>
</reference>
<dbReference type="PANTHER" id="PTHR10566">
    <property type="entry name" value="CHAPERONE-ACTIVITY OF BC1 COMPLEX CABC1 -RELATED"/>
    <property type="match status" value="1"/>
</dbReference>
<dbReference type="OrthoDB" id="427480at2759"/>
<dbReference type="Proteomes" id="UP000594638">
    <property type="component" value="Unassembled WGS sequence"/>
</dbReference>
<organism evidence="2 3">
    <name type="scientific">Olea europaea subsp. europaea</name>
    <dbReference type="NCBI Taxonomy" id="158383"/>
    <lineage>
        <taxon>Eukaryota</taxon>
        <taxon>Viridiplantae</taxon>
        <taxon>Streptophyta</taxon>
        <taxon>Embryophyta</taxon>
        <taxon>Tracheophyta</taxon>
        <taxon>Spermatophyta</taxon>
        <taxon>Magnoliopsida</taxon>
        <taxon>eudicotyledons</taxon>
        <taxon>Gunneridae</taxon>
        <taxon>Pentapetalae</taxon>
        <taxon>asterids</taxon>
        <taxon>lamiids</taxon>
        <taxon>Lamiales</taxon>
        <taxon>Oleaceae</taxon>
        <taxon>Oleeae</taxon>
        <taxon>Olea</taxon>
    </lineage>
</organism>
<dbReference type="EMBL" id="CACTIH010000119">
    <property type="protein sequence ID" value="CAA2954604.1"/>
    <property type="molecule type" value="Genomic_DNA"/>
</dbReference>
<accession>A0A8S0PMI2</accession>
<keyword evidence="2" id="KW-0418">Kinase</keyword>
<comment type="caution">
    <text evidence="2">The sequence shown here is derived from an EMBL/GenBank/DDBJ whole genome shotgun (WGS) entry which is preliminary data.</text>
</comment>
<dbReference type="AlphaFoldDB" id="A0A8S0PMI2"/>
<keyword evidence="3" id="KW-1185">Reference proteome</keyword>
<proteinExistence type="inferred from homology"/>
<evidence type="ECO:0000256" key="1">
    <source>
        <dbReference type="ARBA" id="ARBA00009670"/>
    </source>
</evidence>
<evidence type="ECO:0000313" key="3">
    <source>
        <dbReference type="Proteomes" id="UP000594638"/>
    </source>
</evidence>
<comment type="similarity">
    <text evidence="1">Belongs to the protein kinase superfamily. ADCK protein kinase family.</text>
</comment>
<keyword evidence="2" id="KW-0808">Transferase</keyword>
<dbReference type="PANTHER" id="PTHR10566:SF120">
    <property type="entry name" value="PROTEIN ACTIVITY OF BC1 COMPLEX KINASE 3, CHLOROPLASTIC"/>
    <property type="match status" value="1"/>
</dbReference>
<dbReference type="Gramene" id="OE9A081188T1">
    <property type="protein sequence ID" value="OE9A081188C1"/>
    <property type="gene ID" value="OE9A081188"/>
</dbReference>
<dbReference type="GO" id="GO:0016301">
    <property type="term" value="F:kinase activity"/>
    <property type="evidence" value="ECO:0007669"/>
    <property type="project" value="UniProtKB-KW"/>
</dbReference>
<name>A0A8S0PMI2_OLEEU</name>
<dbReference type="InterPro" id="IPR050154">
    <property type="entry name" value="UbiB_kinase"/>
</dbReference>
<sequence>MQNEQNARRFRKLYVDKQDVLAPDIFLDYASEEILIRRISWQHLMGGSVIIGHVVHTVNRDYKAMAHDYYALHVFYPNVRVSSIIPALRNFFHDALIETYLPKLVYVSDKDQVFCSFSLVYGLVYLEEEYHEVGGKISPFISKGPGT</sequence>
<evidence type="ECO:0000313" key="2">
    <source>
        <dbReference type="EMBL" id="CAA2954604.1"/>
    </source>
</evidence>
<gene>
    <name evidence="2" type="ORF">OLEA9_A081188</name>
</gene>